<evidence type="ECO:0000256" key="1">
    <source>
        <dbReference type="SAM" id="Phobius"/>
    </source>
</evidence>
<dbReference type="EMBL" id="CCBB010000001">
    <property type="protein sequence ID" value="CDO05645.1"/>
    <property type="molecule type" value="Genomic_DNA"/>
</dbReference>
<gene>
    <name evidence="2" type="ORF">BN977_00420</name>
</gene>
<keyword evidence="1" id="KW-1133">Transmembrane helix</keyword>
<dbReference type="Proteomes" id="UP000028870">
    <property type="component" value="Unassembled WGS sequence"/>
</dbReference>
<feature type="transmembrane region" description="Helical" evidence="1">
    <location>
        <begin position="14"/>
        <end position="34"/>
    </location>
</feature>
<reference evidence="2" key="1">
    <citation type="submission" date="2014-03" db="EMBL/GenBank/DDBJ databases">
        <title>Draft Genome Sequence of Mycobacterium cosmeticum DSM 44829.</title>
        <authorList>
            <person name="Croce O."/>
            <person name="Robert C."/>
            <person name="Raoult D."/>
            <person name="Drancourt M."/>
        </authorList>
    </citation>
    <scope>NUCLEOTIDE SEQUENCE [LARGE SCALE GENOMIC DNA]</scope>
    <source>
        <strain evidence="2">DSM 44829</strain>
    </source>
</reference>
<sequence length="138" mass="14623">MSAPRGDKPSRKRVIAVIVAVGLAVIAAAVVLGVRRIQDRPTVAPAAPTTTAATPSGELSPAQLAEYDQRLITTLRSKGLSIENPRMTARDAHLLCARLQNGQSVEQAKRDYAQVIQGDATVADVFVSTVMSIYPSCP</sequence>
<comment type="caution">
    <text evidence="2">The sequence shown here is derived from an EMBL/GenBank/DDBJ whole genome shotgun (WGS) entry which is preliminary data.</text>
</comment>
<protein>
    <submittedName>
        <fullName evidence="2">Uncharacterized protein</fullName>
    </submittedName>
</protein>
<evidence type="ECO:0000313" key="2">
    <source>
        <dbReference type="EMBL" id="CDO05645.1"/>
    </source>
</evidence>
<evidence type="ECO:0000313" key="3">
    <source>
        <dbReference type="Proteomes" id="UP000028870"/>
    </source>
</evidence>
<proteinExistence type="predicted"/>
<dbReference type="OrthoDB" id="4764711at2"/>
<reference evidence="2" key="2">
    <citation type="submission" date="2014-03" db="EMBL/GenBank/DDBJ databases">
        <authorList>
            <person name="Urmite Genomes"/>
        </authorList>
    </citation>
    <scope>NUCLEOTIDE SEQUENCE</scope>
    <source>
        <strain evidence="2">DSM 44829</strain>
    </source>
</reference>
<dbReference type="RefSeq" id="WP_036396077.1">
    <property type="nucleotide sequence ID" value="NZ_CCBB010000001.1"/>
</dbReference>
<accession>W9BGK7</accession>
<dbReference type="STRING" id="258533.BN977_00420"/>
<name>W9BGK7_MYCCO</name>
<keyword evidence="1" id="KW-0472">Membrane</keyword>
<organism evidence="2 3">
    <name type="scientific">Mycolicibacterium cosmeticum</name>
    <dbReference type="NCBI Taxonomy" id="258533"/>
    <lineage>
        <taxon>Bacteria</taxon>
        <taxon>Bacillati</taxon>
        <taxon>Actinomycetota</taxon>
        <taxon>Actinomycetes</taxon>
        <taxon>Mycobacteriales</taxon>
        <taxon>Mycobacteriaceae</taxon>
        <taxon>Mycolicibacterium</taxon>
    </lineage>
</organism>
<keyword evidence="1" id="KW-0812">Transmembrane</keyword>
<dbReference type="AlphaFoldDB" id="W9BGK7"/>
<keyword evidence="3" id="KW-1185">Reference proteome</keyword>